<organism evidence="2 3">
    <name type="scientific">Dickeya zeae (strain Ech586)</name>
    <name type="common">Dickeya dadantii (strain Ech586)</name>
    <dbReference type="NCBI Taxonomy" id="590409"/>
    <lineage>
        <taxon>Bacteria</taxon>
        <taxon>Pseudomonadati</taxon>
        <taxon>Pseudomonadota</taxon>
        <taxon>Gammaproteobacteria</taxon>
        <taxon>Enterobacterales</taxon>
        <taxon>Pectobacteriaceae</taxon>
        <taxon>Dickeya</taxon>
        <taxon>Dickeya parazeae</taxon>
    </lineage>
</organism>
<gene>
    <name evidence="2" type="ordered locus">Dd586_1057</name>
</gene>
<dbReference type="EMBL" id="CP001836">
    <property type="protein sequence ID" value="ACZ75941.1"/>
    <property type="molecule type" value="Genomic_DNA"/>
</dbReference>
<protein>
    <submittedName>
        <fullName evidence="2">Primosomal replication priB and priC</fullName>
    </submittedName>
</protein>
<evidence type="ECO:0000313" key="3">
    <source>
        <dbReference type="Proteomes" id="UP000001446"/>
    </source>
</evidence>
<proteinExistence type="predicted"/>
<keyword evidence="3" id="KW-1185">Reference proteome</keyword>
<dbReference type="Pfam" id="PF07445">
    <property type="entry name" value="PriC"/>
    <property type="match status" value="1"/>
</dbReference>
<dbReference type="HOGENOM" id="CLU_103284_1_0_6"/>
<dbReference type="OrthoDB" id="6402824at2"/>
<dbReference type="KEGG" id="ddc:Dd586_1057"/>
<keyword evidence="1" id="KW-0175">Coiled coil</keyword>
<feature type="coiled-coil region" evidence="1">
    <location>
        <begin position="141"/>
        <end position="182"/>
    </location>
</feature>
<dbReference type="InterPro" id="IPR010890">
    <property type="entry name" value="PriC"/>
</dbReference>
<dbReference type="InterPro" id="IPR038338">
    <property type="entry name" value="PriC_sf"/>
</dbReference>
<evidence type="ECO:0000256" key="1">
    <source>
        <dbReference type="SAM" id="Coils"/>
    </source>
</evidence>
<name>D2BUL0_DICZ5</name>
<dbReference type="RefSeq" id="WP_012883781.1">
    <property type="nucleotide sequence ID" value="NC_013592.1"/>
</dbReference>
<evidence type="ECO:0000313" key="2">
    <source>
        <dbReference type="EMBL" id="ACZ75941.1"/>
    </source>
</evidence>
<dbReference type="eggNOG" id="COG3923">
    <property type="taxonomic scope" value="Bacteria"/>
</dbReference>
<accession>D2BUL0</accession>
<dbReference type="AlphaFoldDB" id="D2BUL0"/>
<dbReference type="STRING" id="590409.Dd586_1057"/>
<dbReference type="Gene3D" id="1.20.1270.340">
    <property type="match status" value="1"/>
</dbReference>
<reference evidence="2" key="1">
    <citation type="submission" date="2009-12" db="EMBL/GenBank/DDBJ databases">
        <title>Complete sequence of Dickeya dadantii Ech586.</title>
        <authorList>
            <consortium name="US DOE Joint Genome Institute"/>
            <person name="Lucas S."/>
            <person name="Copeland A."/>
            <person name="Lapidus A."/>
            <person name="Glavina del Rio T."/>
            <person name="Tice H."/>
            <person name="Bruce D."/>
            <person name="Goodwin L."/>
            <person name="Pitluck S."/>
            <person name="Munk A.C."/>
            <person name="Brettin T."/>
            <person name="Detter J.C."/>
            <person name="Han C."/>
            <person name="Tapia R."/>
            <person name="Larimer F."/>
            <person name="Land M."/>
            <person name="Hauser L."/>
            <person name="Kyrpides N."/>
            <person name="Mikhailova N."/>
            <person name="Balakrishnan V."/>
            <person name="Glasner J."/>
            <person name="Perna N.T."/>
        </authorList>
    </citation>
    <scope>NUCLEOTIDE SEQUENCE [LARGE SCALE GENOMIC DNA]</scope>
    <source>
        <strain evidence="2">Ech586</strain>
    </source>
</reference>
<sequence>MDTQALLAVLTRQIDTLAQAVEPIAARQAPRSRFDRQLFSCYGTRLGDYLDEIRLNYQHLQQYVQEQRQDRVAFMAEKLLTQMTALQRELATQPLREHEPTTPAPQDRYQKLAEYQGYERRLLAMIQDRESLLATQSTLSEQHMLNEQQRLQRELAALEGRLTRCRQALSKLERQIERQEQGY</sequence>
<dbReference type="Proteomes" id="UP000001446">
    <property type="component" value="Chromosome"/>
</dbReference>